<dbReference type="Proteomes" id="UP001209540">
    <property type="component" value="Unassembled WGS sequence"/>
</dbReference>
<evidence type="ECO:0000256" key="3">
    <source>
        <dbReference type="SAM" id="MobiDB-lite"/>
    </source>
</evidence>
<dbReference type="PANTHER" id="PTHR13261:SF0">
    <property type="entry name" value="BRCA2 AND CDKN1A-INTERACTING PROTEIN"/>
    <property type="match status" value="1"/>
</dbReference>
<keyword evidence="2" id="KW-0813">Transport</keyword>
<feature type="compositionally biased region" description="Basic residues" evidence="3">
    <location>
        <begin position="205"/>
        <end position="214"/>
    </location>
</feature>
<keyword evidence="2" id="KW-0653">Protein transport</keyword>
<evidence type="ECO:0000313" key="4">
    <source>
        <dbReference type="EMBL" id="KAI9261435.1"/>
    </source>
</evidence>
<feature type="region of interest" description="Disordered" evidence="3">
    <location>
        <begin position="1"/>
        <end position="28"/>
    </location>
</feature>
<dbReference type="EMBL" id="JAIXMP010000015">
    <property type="protein sequence ID" value="KAI9261435.1"/>
    <property type="molecule type" value="Genomic_DNA"/>
</dbReference>
<reference evidence="4" key="2">
    <citation type="submission" date="2023-02" db="EMBL/GenBank/DDBJ databases">
        <authorList>
            <consortium name="DOE Joint Genome Institute"/>
            <person name="Mondo S.J."/>
            <person name="Chang Y."/>
            <person name="Wang Y."/>
            <person name="Ahrendt S."/>
            <person name="Andreopoulos W."/>
            <person name="Barry K."/>
            <person name="Beard J."/>
            <person name="Benny G.L."/>
            <person name="Blankenship S."/>
            <person name="Bonito G."/>
            <person name="Cuomo C."/>
            <person name="Desiro A."/>
            <person name="Gervers K.A."/>
            <person name="Hundley H."/>
            <person name="Kuo A."/>
            <person name="LaButti K."/>
            <person name="Lang B.F."/>
            <person name="Lipzen A."/>
            <person name="O'Donnell K."/>
            <person name="Pangilinan J."/>
            <person name="Reynolds N."/>
            <person name="Sandor L."/>
            <person name="Smith M.W."/>
            <person name="Tsang A."/>
            <person name="Grigoriev I.V."/>
            <person name="Stajich J.E."/>
            <person name="Spatafora J.W."/>
        </authorList>
    </citation>
    <scope>NUCLEOTIDE SEQUENCE</scope>
    <source>
        <strain evidence="4">RSA 2281</strain>
    </source>
</reference>
<reference evidence="4" key="1">
    <citation type="journal article" date="2022" name="IScience">
        <title>Evolution of zygomycete secretomes and the origins of terrestrial fungal ecologies.</title>
        <authorList>
            <person name="Chang Y."/>
            <person name="Wang Y."/>
            <person name="Mondo S."/>
            <person name="Ahrendt S."/>
            <person name="Andreopoulos W."/>
            <person name="Barry K."/>
            <person name="Beard J."/>
            <person name="Benny G.L."/>
            <person name="Blankenship S."/>
            <person name="Bonito G."/>
            <person name="Cuomo C."/>
            <person name="Desiro A."/>
            <person name="Gervers K.A."/>
            <person name="Hundley H."/>
            <person name="Kuo A."/>
            <person name="LaButti K."/>
            <person name="Lang B.F."/>
            <person name="Lipzen A."/>
            <person name="O'Donnell K."/>
            <person name="Pangilinan J."/>
            <person name="Reynolds N."/>
            <person name="Sandor L."/>
            <person name="Smith M.E."/>
            <person name="Tsang A."/>
            <person name="Grigoriev I.V."/>
            <person name="Stajich J.E."/>
            <person name="Spatafora J.W."/>
        </authorList>
    </citation>
    <scope>NUCLEOTIDE SEQUENCE</scope>
    <source>
        <strain evidence="4">RSA 2281</strain>
    </source>
</reference>
<evidence type="ECO:0000256" key="1">
    <source>
        <dbReference type="ARBA" id="ARBA00006781"/>
    </source>
</evidence>
<sequence length="296" mass="33775">MKRKASEENINDVSDNESSDNDGPQDIVDVDFDFYNPDQTDYQSLKRLLGQLFSSDAELIQLGDIVEILLEENHVGTTVKVDGQESDPYAILSVISMEQNKDNAGIKSLQSYLLGKAKDETIKSILNGANDKKLGWVISERFINMPMEIMPPMYKMMQEETNQAVEKGEPYTFEWYMFISKTYKEVAPTVDEDGDENMGEVQKPQPKKKGKKKKAQEQQQPDTETFYFQPEDEVIAQFADYKVDFKFTNREKESSSDAKRAFSDFGIAPARRLMFVHQSKFAEAISEIERICVASS</sequence>
<comment type="caution">
    <text evidence="4">The sequence shown here is derived from an EMBL/GenBank/DDBJ whole genome shotgun (WGS) entry which is preliminary data.</text>
</comment>
<keyword evidence="2" id="KW-0539">Nucleus</keyword>
<comment type="subcellular location">
    <subcellularLocation>
        <location evidence="2">Nucleus</location>
    </subcellularLocation>
</comment>
<organism evidence="4 5">
    <name type="scientific">Phascolomyces articulosus</name>
    <dbReference type="NCBI Taxonomy" id="60185"/>
    <lineage>
        <taxon>Eukaryota</taxon>
        <taxon>Fungi</taxon>
        <taxon>Fungi incertae sedis</taxon>
        <taxon>Mucoromycota</taxon>
        <taxon>Mucoromycotina</taxon>
        <taxon>Mucoromycetes</taxon>
        <taxon>Mucorales</taxon>
        <taxon>Lichtheimiaceae</taxon>
        <taxon>Phascolomyces</taxon>
    </lineage>
</organism>
<accession>A0AAD5K9A2</accession>
<dbReference type="GO" id="GO:0015031">
    <property type="term" value="P:protein transport"/>
    <property type="evidence" value="ECO:0007669"/>
    <property type="project" value="UniProtKB-KW"/>
</dbReference>
<comment type="similarity">
    <text evidence="1 2">Belongs to the BCP1 family.</text>
</comment>
<dbReference type="Pfam" id="PF13862">
    <property type="entry name" value="BCCIP"/>
    <property type="match status" value="1"/>
</dbReference>
<dbReference type="GO" id="GO:0005634">
    <property type="term" value="C:nucleus"/>
    <property type="evidence" value="ECO:0007669"/>
    <property type="project" value="UniProtKB-SubCell"/>
</dbReference>
<dbReference type="PANTHER" id="PTHR13261">
    <property type="entry name" value="BRCA2 AND CDKN1A INTERACTING PROTEIN"/>
    <property type="match status" value="1"/>
</dbReference>
<dbReference type="PIRSF" id="PIRSF028983">
    <property type="entry name" value="BCP1"/>
    <property type="match status" value="1"/>
</dbReference>
<evidence type="ECO:0000256" key="2">
    <source>
        <dbReference type="PIRNR" id="PIRNR028983"/>
    </source>
</evidence>
<comment type="function">
    <text evidence="2">Involved in nuclear export, actin cytoskeleton organization and vesicular transport.</text>
</comment>
<evidence type="ECO:0000313" key="5">
    <source>
        <dbReference type="Proteomes" id="UP001209540"/>
    </source>
</evidence>
<keyword evidence="5" id="KW-1185">Reference proteome</keyword>
<proteinExistence type="inferred from homology"/>
<gene>
    <name evidence="4" type="ORF">BDA99DRAFT_547237</name>
</gene>
<protein>
    <recommendedName>
        <fullName evidence="2">Protein BCP1</fullName>
    </recommendedName>
</protein>
<dbReference type="AlphaFoldDB" id="A0AAD5K9A2"/>
<name>A0AAD5K9A2_9FUNG</name>
<dbReference type="InterPro" id="IPR025602">
    <property type="entry name" value="BCP1_family"/>
</dbReference>
<feature type="region of interest" description="Disordered" evidence="3">
    <location>
        <begin position="190"/>
        <end position="225"/>
    </location>
</feature>